<evidence type="ECO:0000256" key="1">
    <source>
        <dbReference type="SAM" id="Phobius"/>
    </source>
</evidence>
<sequence length="67" mass="7795">MNFVTVLTPLNHYKTNVMLQKNTPVPGRMEFHTKNEKNRYLRFLGTFFICGTIATLAIFVCALFRLI</sequence>
<reference evidence="2 3" key="1">
    <citation type="submission" date="2013-12" db="EMBL/GenBank/DDBJ databases">
        <authorList>
            <consortium name="DOE Joint Genome Institute"/>
            <person name="Eisen J."/>
            <person name="Huntemann M."/>
            <person name="Han J."/>
            <person name="Chen A."/>
            <person name="Kyrpides N."/>
            <person name="Mavromatis K."/>
            <person name="Markowitz V."/>
            <person name="Palaniappan K."/>
            <person name="Ivanova N."/>
            <person name="Schaumberg A."/>
            <person name="Pati A."/>
            <person name="Liolios K."/>
            <person name="Nordberg H.P."/>
            <person name="Cantor M.N."/>
            <person name="Hua S.X."/>
            <person name="Woyke T."/>
        </authorList>
    </citation>
    <scope>NUCLEOTIDE SEQUENCE [LARGE SCALE GENOMIC DNA]</scope>
    <source>
        <strain evidence="3">DSM 19437</strain>
    </source>
</reference>
<organism evidence="2 3">
    <name type="scientific">Niabella soli DSM 19437</name>
    <dbReference type="NCBI Taxonomy" id="929713"/>
    <lineage>
        <taxon>Bacteria</taxon>
        <taxon>Pseudomonadati</taxon>
        <taxon>Bacteroidota</taxon>
        <taxon>Chitinophagia</taxon>
        <taxon>Chitinophagales</taxon>
        <taxon>Chitinophagaceae</taxon>
        <taxon>Niabella</taxon>
    </lineage>
</organism>
<name>W0F8U1_9BACT</name>
<dbReference type="AlphaFoldDB" id="W0F8U1"/>
<proteinExistence type="predicted"/>
<evidence type="ECO:0000313" key="2">
    <source>
        <dbReference type="EMBL" id="AHF17889.1"/>
    </source>
</evidence>
<keyword evidence="1" id="KW-0812">Transmembrane</keyword>
<evidence type="ECO:0000313" key="3">
    <source>
        <dbReference type="Proteomes" id="UP000003586"/>
    </source>
</evidence>
<keyword evidence="1" id="KW-0472">Membrane</keyword>
<dbReference type="STRING" id="929713.NIASO_16070"/>
<keyword evidence="1" id="KW-1133">Transmembrane helix</keyword>
<dbReference type="EMBL" id="CP007035">
    <property type="protein sequence ID" value="AHF17889.1"/>
    <property type="molecule type" value="Genomic_DNA"/>
</dbReference>
<feature type="transmembrane region" description="Helical" evidence="1">
    <location>
        <begin position="40"/>
        <end position="64"/>
    </location>
</feature>
<dbReference type="KEGG" id="nso:NIASO_16070"/>
<dbReference type="HOGENOM" id="CLU_2808060_0_0_10"/>
<protein>
    <submittedName>
        <fullName evidence="2">Uncharacterized protein</fullName>
    </submittedName>
</protein>
<accession>W0F8U1</accession>
<keyword evidence="3" id="KW-1185">Reference proteome</keyword>
<dbReference type="Proteomes" id="UP000003586">
    <property type="component" value="Chromosome"/>
</dbReference>
<gene>
    <name evidence="2" type="ORF">NIASO_16070</name>
</gene>